<evidence type="ECO:0000256" key="1">
    <source>
        <dbReference type="ARBA" id="ARBA00022527"/>
    </source>
</evidence>
<keyword evidence="1" id="KW-0418">Kinase</keyword>
<organism evidence="4 5">
    <name type="scientific">Streptomyces lichenis</name>
    <dbReference type="NCBI Taxonomy" id="2306967"/>
    <lineage>
        <taxon>Bacteria</taxon>
        <taxon>Bacillati</taxon>
        <taxon>Actinomycetota</taxon>
        <taxon>Actinomycetes</taxon>
        <taxon>Kitasatosporales</taxon>
        <taxon>Streptomycetaceae</taxon>
        <taxon>Streptomyces</taxon>
    </lineage>
</organism>
<dbReference type="InterPro" id="IPR050267">
    <property type="entry name" value="Anti-sigma-factor_SerPK"/>
</dbReference>
<gene>
    <name evidence="4" type="ORF">M1O15_29215</name>
</gene>
<dbReference type="RefSeq" id="WP_248637228.1">
    <property type="nucleotide sequence ID" value="NZ_JALPTH010000041.1"/>
</dbReference>
<dbReference type="Gene3D" id="3.30.565.10">
    <property type="entry name" value="Histidine kinase-like ATPase, C-terminal domain"/>
    <property type="match status" value="1"/>
</dbReference>
<feature type="domain" description="Histidine kinase/HSP90-like ATPase" evidence="3">
    <location>
        <begin position="21"/>
        <end position="91"/>
    </location>
</feature>
<dbReference type="PANTHER" id="PTHR35526:SF3">
    <property type="entry name" value="ANTI-SIGMA-F FACTOR RSBW"/>
    <property type="match status" value="1"/>
</dbReference>
<keyword evidence="1" id="KW-0808">Transferase</keyword>
<evidence type="ECO:0000259" key="3">
    <source>
        <dbReference type="Pfam" id="PF13581"/>
    </source>
</evidence>
<dbReference type="GO" id="GO:0005524">
    <property type="term" value="F:ATP binding"/>
    <property type="evidence" value="ECO:0007669"/>
    <property type="project" value="UniProtKB-KW"/>
</dbReference>
<dbReference type="Pfam" id="PF13581">
    <property type="entry name" value="HATPase_c_2"/>
    <property type="match status" value="1"/>
</dbReference>
<dbReference type="Proteomes" id="UP001522868">
    <property type="component" value="Unassembled WGS sequence"/>
</dbReference>
<evidence type="ECO:0000313" key="4">
    <source>
        <dbReference type="EMBL" id="MCK8681403.1"/>
    </source>
</evidence>
<evidence type="ECO:0000313" key="5">
    <source>
        <dbReference type="Proteomes" id="UP001522868"/>
    </source>
</evidence>
<comment type="caution">
    <text evidence="4">The sequence shown here is derived from an EMBL/GenBank/DDBJ whole genome shotgun (WGS) entry which is preliminary data.</text>
</comment>
<reference evidence="4 5" key="1">
    <citation type="submission" date="2022-04" db="EMBL/GenBank/DDBJ databases">
        <title>Streptomyces sp. nov. LCR6-01 isolated from Lichen of Dirinaria sp.</title>
        <authorList>
            <person name="Kanchanasin P."/>
            <person name="Tanasupawat S."/>
            <person name="Phongsopitanun W."/>
        </authorList>
    </citation>
    <scope>NUCLEOTIDE SEQUENCE [LARGE SCALE GENOMIC DNA]</scope>
    <source>
        <strain evidence="4 5">LCR6-01</strain>
    </source>
</reference>
<proteinExistence type="predicted"/>
<keyword evidence="5" id="KW-1185">Reference proteome</keyword>
<name>A0ABT0IJ92_9ACTN</name>
<accession>A0ABT0IJ92</accession>
<dbReference type="EMBL" id="JALPTH010000041">
    <property type="protein sequence ID" value="MCK8681403.1"/>
    <property type="molecule type" value="Genomic_DNA"/>
</dbReference>
<keyword evidence="4" id="KW-0547">Nucleotide-binding</keyword>
<evidence type="ECO:0000256" key="2">
    <source>
        <dbReference type="SAM" id="MobiDB-lite"/>
    </source>
</evidence>
<dbReference type="InterPro" id="IPR003594">
    <property type="entry name" value="HATPase_dom"/>
</dbReference>
<keyword evidence="1" id="KW-0723">Serine/threonine-protein kinase</keyword>
<keyword evidence="4" id="KW-0067">ATP-binding</keyword>
<dbReference type="PANTHER" id="PTHR35526">
    <property type="entry name" value="ANTI-SIGMA-F FACTOR RSBW-RELATED"/>
    <property type="match status" value="1"/>
</dbReference>
<dbReference type="InterPro" id="IPR036890">
    <property type="entry name" value="HATPase_C_sf"/>
</dbReference>
<feature type="compositionally biased region" description="Basic and acidic residues" evidence="2">
    <location>
        <begin position="15"/>
        <end position="25"/>
    </location>
</feature>
<protein>
    <submittedName>
        <fullName evidence="4">ATP-binding protein</fullName>
    </submittedName>
</protein>
<dbReference type="SUPFAM" id="SSF55874">
    <property type="entry name" value="ATPase domain of HSP90 chaperone/DNA topoisomerase II/histidine kinase"/>
    <property type="match status" value="1"/>
</dbReference>
<sequence>MSWAGGAGARNPKSRNTERPADRSRSGVSELVTNAVSHGRGGLVSFSLVCDAADTVRIEVADHSPGAPMVRHPGPDAENGRGMLLVSALAGAWGTIPLPTGKQVWAELPGRRRGR</sequence>
<dbReference type="CDD" id="cd16936">
    <property type="entry name" value="HATPase_RsbW-like"/>
    <property type="match status" value="1"/>
</dbReference>
<feature type="region of interest" description="Disordered" evidence="2">
    <location>
        <begin position="1"/>
        <end position="32"/>
    </location>
</feature>